<gene>
    <name evidence="4" type="ORF">DC345_17950</name>
</gene>
<comment type="caution">
    <text evidence="4">The sequence shown here is derived from an EMBL/GenBank/DDBJ whole genome shotgun (WGS) entry which is preliminary data.</text>
</comment>
<dbReference type="InterPro" id="IPR036582">
    <property type="entry name" value="Mao_N_sf"/>
</dbReference>
<dbReference type="InterPro" id="IPR037126">
    <property type="entry name" value="PdaC/RsiV-like_sf"/>
</dbReference>
<dbReference type="EMBL" id="QEVW01000011">
    <property type="protein sequence ID" value="RAW13674.1"/>
    <property type="molecule type" value="Genomic_DNA"/>
</dbReference>
<dbReference type="InterPro" id="IPR021729">
    <property type="entry name" value="DUF3298"/>
</dbReference>
<feature type="domain" description="Deacetylase PdaC" evidence="3">
    <location>
        <begin position="187"/>
        <end position="272"/>
    </location>
</feature>
<sequence>MTLKFEFKRGVLYMTSWKKWTSALLAAGIIVGSGAVWQDSSVQAASVSTKVTTPTEVTLKSGGKTLTQKGLLQSGSTWVSLTAVKDVAGGSLKYDAKAKEYSLTAANNTMTISMIDGAPSVRVNNYYPQVEAKLINGRLYIPFSAMRDYLGVQGNWDGKAKTLTLSKVKQNSVTVKAATVKVSIKNAEVDIQYPQVSGLANDKAEAAINKVLKDEVDVFVADFKKQTKEFGDAAANRPYAFESTYVVTYNENGVLGLVTQRYEDYAGAHGMTTRSGHTFALDSGKELSLDDVIQNNKTVRETVSKKVGDQLKARGGYLEGYKGLNKDQDFYVTPTGVVVFFQLYEYTAYAEGFPEFPFTYKELLPKGTAPFSGLTANK</sequence>
<evidence type="ECO:0000259" key="2">
    <source>
        <dbReference type="Pfam" id="PF11738"/>
    </source>
</evidence>
<protein>
    <recommendedName>
        <fullName evidence="6">DUF4163 domain-containing protein</fullName>
    </recommendedName>
</protein>
<dbReference type="Pfam" id="PF13739">
    <property type="entry name" value="PdaC"/>
    <property type="match status" value="1"/>
</dbReference>
<dbReference type="Gene3D" id="3.30.565.40">
    <property type="entry name" value="Fervidobacterium nodosum Rt17-B1 like"/>
    <property type="match status" value="1"/>
</dbReference>
<dbReference type="Pfam" id="PF07833">
    <property type="entry name" value="Cu_amine_oxidN1"/>
    <property type="match status" value="1"/>
</dbReference>
<feature type="domain" description="Copper amine oxidase-like N-terminal" evidence="1">
    <location>
        <begin position="66"/>
        <end position="164"/>
    </location>
</feature>
<organism evidence="4 5">
    <name type="scientific">Paenibacillus taichungensis</name>
    <dbReference type="NCBI Taxonomy" id="484184"/>
    <lineage>
        <taxon>Bacteria</taxon>
        <taxon>Bacillati</taxon>
        <taxon>Bacillota</taxon>
        <taxon>Bacilli</taxon>
        <taxon>Bacillales</taxon>
        <taxon>Paenibacillaceae</taxon>
        <taxon>Paenibacillus</taxon>
    </lineage>
</organism>
<evidence type="ECO:0000313" key="5">
    <source>
        <dbReference type="Proteomes" id="UP000250642"/>
    </source>
</evidence>
<accession>A0A329QMU1</accession>
<name>A0A329QMU1_9BACL</name>
<evidence type="ECO:0000259" key="1">
    <source>
        <dbReference type="Pfam" id="PF07833"/>
    </source>
</evidence>
<reference evidence="4 5" key="1">
    <citation type="submission" date="2018-04" db="EMBL/GenBank/DDBJ databases">
        <title>Paenibacillus taichungensis Genome sequencing and assembly.</title>
        <authorList>
            <person name="Xu J."/>
            <person name="Rensing C."/>
            <person name="Mazhar H.S."/>
        </authorList>
    </citation>
    <scope>NUCLEOTIDE SEQUENCE [LARGE SCALE GENOMIC DNA]</scope>
    <source>
        <strain evidence="4 5">NC1</strain>
    </source>
</reference>
<dbReference type="Gene3D" id="3.90.640.20">
    <property type="entry name" value="Heat-shock cognate protein, ATPase"/>
    <property type="match status" value="1"/>
</dbReference>
<dbReference type="InterPro" id="IPR025303">
    <property type="entry name" value="PdaC"/>
</dbReference>
<feature type="domain" description="DUF3298" evidence="2">
    <location>
        <begin position="290"/>
        <end position="361"/>
    </location>
</feature>
<proteinExistence type="predicted"/>
<dbReference type="Pfam" id="PF11738">
    <property type="entry name" value="DUF3298"/>
    <property type="match status" value="1"/>
</dbReference>
<dbReference type="Proteomes" id="UP000250642">
    <property type="component" value="Unassembled WGS sequence"/>
</dbReference>
<evidence type="ECO:0000259" key="3">
    <source>
        <dbReference type="Pfam" id="PF13739"/>
    </source>
</evidence>
<evidence type="ECO:0000313" key="4">
    <source>
        <dbReference type="EMBL" id="RAW13674.1"/>
    </source>
</evidence>
<dbReference type="SUPFAM" id="SSF55383">
    <property type="entry name" value="Copper amine oxidase, domain N"/>
    <property type="match status" value="1"/>
</dbReference>
<dbReference type="AlphaFoldDB" id="A0A329QMU1"/>
<dbReference type="InterPro" id="IPR012854">
    <property type="entry name" value="Cu_amine_oxidase-like_N"/>
</dbReference>
<evidence type="ECO:0008006" key="6">
    <source>
        <dbReference type="Google" id="ProtNLM"/>
    </source>
</evidence>